<dbReference type="EMBL" id="WHUV01000002">
    <property type="protein sequence ID" value="MQA54618.1"/>
    <property type="molecule type" value="Genomic_DNA"/>
</dbReference>
<evidence type="ECO:0000313" key="2">
    <source>
        <dbReference type="EMBL" id="MQA54618.1"/>
    </source>
</evidence>
<organism evidence="2 3">
    <name type="scientific">Pseudomonas piscis</name>
    <dbReference type="NCBI Taxonomy" id="2614538"/>
    <lineage>
        <taxon>Bacteria</taxon>
        <taxon>Pseudomonadati</taxon>
        <taxon>Pseudomonadota</taxon>
        <taxon>Gammaproteobacteria</taxon>
        <taxon>Pseudomonadales</taxon>
        <taxon>Pseudomonadaceae</taxon>
        <taxon>Pseudomonas</taxon>
    </lineage>
</organism>
<evidence type="ECO:0000313" key="3">
    <source>
        <dbReference type="Proteomes" id="UP000486534"/>
    </source>
</evidence>
<gene>
    <name evidence="2" type="ORF">GDH07_14975</name>
</gene>
<dbReference type="Proteomes" id="UP000486534">
    <property type="component" value="Unassembled WGS sequence"/>
</dbReference>
<dbReference type="RefSeq" id="WP_152898034.1">
    <property type="nucleotide sequence ID" value="NZ_WHUV01000002.1"/>
</dbReference>
<reference evidence="2 3" key="1">
    <citation type="submission" date="2019-10" db="EMBL/GenBank/DDBJ databases">
        <title>Pseudomonas dajingensis sp. nov., isolated from the profound head ulcers of farmed Murray cod (Maccullochella peelii peelii).</title>
        <authorList>
            <person name="Liu Y."/>
        </authorList>
    </citation>
    <scope>NUCLEOTIDE SEQUENCE [LARGE SCALE GENOMIC DNA]</scope>
    <source>
        <strain evidence="2 3">MC042</strain>
    </source>
</reference>
<feature type="region of interest" description="Disordered" evidence="1">
    <location>
        <begin position="45"/>
        <end position="71"/>
    </location>
</feature>
<comment type="caution">
    <text evidence="2">The sequence shown here is derived from an EMBL/GenBank/DDBJ whole genome shotgun (WGS) entry which is preliminary data.</text>
</comment>
<proteinExistence type="predicted"/>
<evidence type="ECO:0000256" key="1">
    <source>
        <dbReference type="SAM" id="MobiDB-lite"/>
    </source>
</evidence>
<accession>A0A7X1PPL6</accession>
<sequence length="71" mass="7120">MDELHFSPAQLANRTEASQASVNSAVELRPRPGIALLASGSDWAASAIPGQAGPLDAGAGRPSTGKTGTHP</sequence>
<feature type="compositionally biased region" description="Polar residues" evidence="1">
    <location>
        <begin position="10"/>
        <end position="24"/>
    </location>
</feature>
<dbReference type="AlphaFoldDB" id="A0A7X1PPL6"/>
<protein>
    <submittedName>
        <fullName evidence="2">Uncharacterized protein</fullName>
    </submittedName>
</protein>
<feature type="region of interest" description="Disordered" evidence="1">
    <location>
        <begin position="1"/>
        <end position="29"/>
    </location>
</feature>
<name>A0A7X1PPL6_9PSED</name>